<feature type="transmembrane region" description="Helical" evidence="1">
    <location>
        <begin position="207"/>
        <end position="226"/>
    </location>
</feature>
<dbReference type="GO" id="GO:0008233">
    <property type="term" value="F:peptidase activity"/>
    <property type="evidence" value="ECO:0007669"/>
    <property type="project" value="InterPro"/>
</dbReference>
<dbReference type="InterPro" id="IPR008984">
    <property type="entry name" value="SMAD_FHA_dom_sf"/>
</dbReference>
<dbReference type="PANTHER" id="PTHR36844:SF1">
    <property type="entry name" value="PROTEASE PRSW"/>
    <property type="match status" value="1"/>
</dbReference>
<dbReference type="PANTHER" id="PTHR36844">
    <property type="entry name" value="PROTEASE PRSW"/>
    <property type="match status" value="1"/>
</dbReference>
<dbReference type="STRING" id="1165094.RINTHH_19850"/>
<feature type="transmembrane region" description="Helical" evidence="1">
    <location>
        <begin position="232"/>
        <end position="252"/>
    </location>
</feature>
<dbReference type="AlphaFoldDB" id="M1X386"/>
<dbReference type="CDD" id="cd00060">
    <property type="entry name" value="FHA"/>
    <property type="match status" value="1"/>
</dbReference>
<keyword evidence="4" id="KW-1185">Reference proteome</keyword>
<sequence length="492" mass="54383">MDYELIYSASNHTANLNRVKLCNSTSINSSFSNHLHAMADNNPRKYALVRLVSENRVVLGSDFIYSLALDKDIVIGRDPNCEIILDAMMYRMVSRRHAIFRPLYTSADGNINWIIQDLNSANGTYINGHRLQGPQKLQLGDRVRLGDDGPEFVFEYELNTFSTAFEQTTPPPPKDVANSSHLHSSDSASFTQLFPIFSTGKDLTRKAYLIPGIFMVVFVILMFATLDKPELNQVLVATFIALAAYYFFIYLLCGKHKPWWILIGSALATITILLSPLLDIFIIIFRDILPGGLPPNQDTITFKELLVRMFFGAGLMEELLKALPILGAFLVGRSLPFPWRERVGVWEPLDGILLGTASAAGFTLLETLGQYIPQVTQNVAEQEGVISAGLLAGFQLLIPRILGSLPGHMAYSGYLGYFIGLAVLKPGKGWQTLLIGYLTASALHALWNATGIISNILLAVVGIISYAFLMAAILKARALSPTRSQNFATRFL</sequence>
<dbReference type="SMART" id="SM00240">
    <property type="entry name" value="FHA"/>
    <property type="match status" value="1"/>
</dbReference>
<feature type="domain" description="FHA" evidence="2">
    <location>
        <begin position="73"/>
        <end position="131"/>
    </location>
</feature>
<organism evidence="3 4">
    <name type="scientific">Richelia intracellularis HH01</name>
    <dbReference type="NCBI Taxonomy" id="1165094"/>
    <lineage>
        <taxon>Bacteria</taxon>
        <taxon>Bacillati</taxon>
        <taxon>Cyanobacteriota</taxon>
        <taxon>Cyanophyceae</taxon>
        <taxon>Nostocales</taxon>
        <taxon>Nostocaceae</taxon>
        <taxon>Richelia</taxon>
    </lineage>
</organism>
<dbReference type="SUPFAM" id="SSF49879">
    <property type="entry name" value="SMAD/FHA domain"/>
    <property type="match status" value="1"/>
</dbReference>
<gene>
    <name evidence="3" type="ORF">RINTHH_19850</name>
</gene>
<evidence type="ECO:0000256" key="1">
    <source>
        <dbReference type="SAM" id="Phobius"/>
    </source>
</evidence>
<keyword evidence="1" id="KW-0812">Transmembrane</keyword>
<dbReference type="Pfam" id="PF00498">
    <property type="entry name" value="FHA"/>
    <property type="match status" value="1"/>
</dbReference>
<evidence type="ECO:0000313" key="4">
    <source>
        <dbReference type="Proteomes" id="UP000053051"/>
    </source>
</evidence>
<reference evidence="4" key="2">
    <citation type="submission" date="2016-01" db="EMBL/GenBank/DDBJ databases">
        <title>Diatom-associated endosymboitic cyanobacterium lacks core nitrogen metabolism enzymes.</title>
        <authorList>
            <person name="Hilton J.A."/>
            <person name="Foster R.A."/>
            <person name="Tripp H.J."/>
            <person name="Carter B.J."/>
            <person name="Zehr J.P."/>
            <person name="Villareal T.A."/>
        </authorList>
    </citation>
    <scope>NUCLEOTIDE SEQUENCE [LARGE SCALE GENOMIC DNA]</scope>
    <source>
        <strain evidence="4">HH01</strain>
    </source>
</reference>
<dbReference type="Pfam" id="PF13367">
    <property type="entry name" value="PrsW-protease"/>
    <property type="match status" value="1"/>
</dbReference>
<name>M1X386_9NOST</name>
<dbReference type="PROSITE" id="PS50006">
    <property type="entry name" value="FHA_DOMAIN"/>
    <property type="match status" value="1"/>
</dbReference>
<feature type="transmembrane region" description="Helical" evidence="1">
    <location>
        <begin position="259"/>
        <end position="285"/>
    </location>
</feature>
<evidence type="ECO:0000313" key="3">
    <source>
        <dbReference type="EMBL" id="CCH68140.1"/>
    </source>
</evidence>
<dbReference type="EMBL" id="CAIY01000080">
    <property type="protein sequence ID" value="CCH68140.1"/>
    <property type="molecule type" value="Genomic_DNA"/>
</dbReference>
<keyword evidence="1" id="KW-1133">Transmembrane helix</keyword>
<dbReference type="Gene3D" id="2.60.200.20">
    <property type="match status" value="1"/>
</dbReference>
<reference evidence="3 4" key="1">
    <citation type="submission" date="2012-05" db="EMBL/GenBank/DDBJ databases">
        <authorList>
            <person name="Hilton J."/>
        </authorList>
    </citation>
    <scope>NUCLEOTIDE SEQUENCE [LARGE SCALE GENOMIC DNA]</scope>
    <source>
        <strain evidence="3 4">HH01</strain>
    </source>
</reference>
<dbReference type="Proteomes" id="UP000053051">
    <property type="component" value="Unassembled WGS sequence"/>
</dbReference>
<evidence type="ECO:0000259" key="2">
    <source>
        <dbReference type="PROSITE" id="PS50006"/>
    </source>
</evidence>
<dbReference type="InterPro" id="IPR000253">
    <property type="entry name" value="FHA_dom"/>
</dbReference>
<dbReference type="InterPro" id="IPR026898">
    <property type="entry name" value="PrsW"/>
</dbReference>
<comment type="caution">
    <text evidence="3">The sequence shown here is derived from an EMBL/GenBank/DDBJ whole genome shotgun (WGS) entry which is preliminary data.</text>
</comment>
<protein>
    <submittedName>
        <fullName evidence="3">FHA domain containing protein</fullName>
    </submittedName>
</protein>
<accession>M1X386</accession>
<proteinExistence type="predicted"/>
<feature type="transmembrane region" description="Helical" evidence="1">
    <location>
        <begin position="452"/>
        <end position="474"/>
    </location>
</feature>
<keyword evidence="1" id="KW-0472">Membrane</keyword>